<dbReference type="OrthoDB" id="2209940at2759"/>
<proteinExistence type="predicted"/>
<keyword evidence="2" id="KW-1185">Reference proteome</keyword>
<dbReference type="Proteomes" id="UP000696573">
    <property type="component" value="Unassembled WGS sequence"/>
</dbReference>
<gene>
    <name evidence="1" type="ORF">CRHIZ90672A_00005153</name>
</gene>
<name>A0A9N9VH43_9HYPO</name>
<dbReference type="PANTHER" id="PTHR28255:SF1">
    <property type="entry name" value="UPF0303 PROTEIN YBR137W"/>
    <property type="match status" value="1"/>
</dbReference>
<comment type="caution">
    <text evidence="1">The sequence shown here is derived from an EMBL/GenBank/DDBJ whole genome shotgun (WGS) entry which is preliminary data.</text>
</comment>
<dbReference type="SUPFAM" id="SSF143744">
    <property type="entry name" value="GlcG-like"/>
    <property type="match status" value="1"/>
</dbReference>
<evidence type="ECO:0000313" key="1">
    <source>
        <dbReference type="EMBL" id="CAH0025008.1"/>
    </source>
</evidence>
<protein>
    <submittedName>
        <fullName evidence="1">Uncharacterized protein</fullName>
    </submittedName>
</protein>
<dbReference type="PANTHER" id="PTHR28255">
    <property type="match status" value="1"/>
</dbReference>
<sequence length="199" mass="22144">MSNATTKVLRRRGWGPGYGLEQVQAVQAKGGEEMIPIPQPPTDPDVVMQTCNSFTFESFTVDDAWELGHLLYARLIPNAKKQPSLISITLASSGQTLFQACVGSTVIDNENWIRRKRNVVQRWNRSSWWANCFWKGDEEKFRKLFSLSPEQSSQYAIHGGAVPIKVAGVEGIVAIVGVSGMSQEDDHGVIVDVINTHWE</sequence>
<accession>A0A9N9VH43</accession>
<dbReference type="Pfam" id="PF03928">
    <property type="entry name" value="HbpS-like"/>
    <property type="match status" value="1"/>
</dbReference>
<dbReference type="InterPro" id="IPR010371">
    <property type="entry name" value="YBR137W-like"/>
</dbReference>
<dbReference type="AlphaFoldDB" id="A0A9N9VH43"/>
<dbReference type="InterPro" id="IPR038084">
    <property type="entry name" value="PduO/GlcC-like_sf"/>
</dbReference>
<evidence type="ECO:0000313" key="2">
    <source>
        <dbReference type="Proteomes" id="UP000696573"/>
    </source>
</evidence>
<dbReference type="InterPro" id="IPR005624">
    <property type="entry name" value="PduO/GlcC-like"/>
</dbReference>
<dbReference type="Gene3D" id="3.30.450.150">
    <property type="entry name" value="Haem-degrading domain"/>
    <property type="match status" value="1"/>
</dbReference>
<reference evidence="1" key="1">
    <citation type="submission" date="2021-10" db="EMBL/GenBank/DDBJ databases">
        <authorList>
            <person name="Piombo E."/>
        </authorList>
    </citation>
    <scope>NUCLEOTIDE SEQUENCE</scope>
</reference>
<dbReference type="GO" id="GO:0006620">
    <property type="term" value="P:post-translational protein targeting to endoplasmic reticulum membrane"/>
    <property type="evidence" value="ECO:0007669"/>
    <property type="project" value="TreeGrafter"/>
</dbReference>
<dbReference type="EMBL" id="CABFNQ020000702">
    <property type="protein sequence ID" value="CAH0025008.1"/>
    <property type="molecule type" value="Genomic_DNA"/>
</dbReference>
<dbReference type="GO" id="GO:0072380">
    <property type="term" value="C:TRC complex"/>
    <property type="evidence" value="ECO:0007669"/>
    <property type="project" value="TreeGrafter"/>
</dbReference>
<organism evidence="1 2">
    <name type="scientific">Clonostachys rhizophaga</name>
    <dbReference type="NCBI Taxonomy" id="160324"/>
    <lineage>
        <taxon>Eukaryota</taxon>
        <taxon>Fungi</taxon>
        <taxon>Dikarya</taxon>
        <taxon>Ascomycota</taxon>
        <taxon>Pezizomycotina</taxon>
        <taxon>Sordariomycetes</taxon>
        <taxon>Hypocreomycetidae</taxon>
        <taxon>Hypocreales</taxon>
        <taxon>Bionectriaceae</taxon>
        <taxon>Clonostachys</taxon>
    </lineage>
</organism>